<feature type="transmembrane region" description="Helical" evidence="6">
    <location>
        <begin position="31"/>
        <end position="50"/>
    </location>
</feature>
<name>A0A2A9E5B0_9MICO</name>
<proteinExistence type="inferred from homology"/>
<dbReference type="PROSITE" id="PS51012">
    <property type="entry name" value="ABC_TM2"/>
    <property type="match status" value="1"/>
</dbReference>
<feature type="transmembrane region" description="Helical" evidence="6">
    <location>
        <begin position="183"/>
        <end position="205"/>
    </location>
</feature>
<feature type="transmembrane region" description="Helical" evidence="6">
    <location>
        <begin position="115"/>
        <end position="143"/>
    </location>
</feature>
<dbReference type="InterPro" id="IPR047817">
    <property type="entry name" value="ABC2_TM_bact-type"/>
</dbReference>
<gene>
    <name evidence="8" type="ORF">ATL42_1944</name>
</gene>
<organism evidence="8 9">
    <name type="scientific">Sanguibacter antarcticus</name>
    <dbReference type="NCBI Taxonomy" id="372484"/>
    <lineage>
        <taxon>Bacteria</taxon>
        <taxon>Bacillati</taxon>
        <taxon>Actinomycetota</taxon>
        <taxon>Actinomycetes</taxon>
        <taxon>Micrococcales</taxon>
        <taxon>Sanguibacteraceae</taxon>
        <taxon>Sanguibacter</taxon>
    </lineage>
</organism>
<feature type="transmembrane region" description="Helical" evidence="6">
    <location>
        <begin position="155"/>
        <end position="176"/>
    </location>
</feature>
<dbReference type="GO" id="GO:0043190">
    <property type="term" value="C:ATP-binding cassette (ABC) transporter complex"/>
    <property type="evidence" value="ECO:0007669"/>
    <property type="project" value="InterPro"/>
</dbReference>
<protein>
    <recommendedName>
        <fullName evidence="6">Transport permease protein</fullName>
    </recommendedName>
</protein>
<feature type="transmembrane region" description="Helical" evidence="6">
    <location>
        <begin position="249"/>
        <end position="269"/>
    </location>
</feature>
<feature type="transmembrane region" description="Helical" evidence="6">
    <location>
        <begin position="70"/>
        <end position="94"/>
    </location>
</feature>
<keyword evidence="6" id="KW-0813">Transport</keyword>
<evidence type="ECO:0000313" key="8">
    <source>
        <dbReference type="EMBL" id="PFG34044.1"/>
    </source>
</evidence>
<dbReference type="PANTHER" id="PTHR43027">
    <property type="entry name" value="DOXORUBICIN RESISTANCE ABC TRANSPORTER PERMEASE PROTEIN DRRC-RELATED"/>
    <property type="match status" value="1"/>
</dbReference>
<keyword evidence="5" id="KW-0046">Antibiotic resistance</keyword>
<keyword evidence="2 6" id="KW-0812">Transmembrane</keyword>
<dbReference type="InterPro" id="IPR052902">
    <property type="entry name" value="ABC-2_transporter"/>
</dbReference>
<feature type="domain" description="ABC transmembrane type-2" evidence="7">
    <location>
        <begin position="30"/>
        <end position="272"/>
    </location>
</feature>
<dbReference type="PIRSF" id="PIRSF006648">
    <property type="entry name" value="DrrB"/>
    <property type="match status" value="1"/>
</dbReference>
<keyword evidence="4 6" id="KW-0472">Membrane</keyword>
<evidence type="ECO:0000313" key="9">
    <source>
        <dbReference type="Proteomes" id="UP000225548"/>
    </source>
</evidence>
<evidence type="ECO:0000256" key="3">
    <source>
        <dbReference type="ARBA" id="ARBA00022989"/>
    </source>
</evidence>
<dbReference type="InterPro" id="IPR013525">
    <property type="entry name" value="ABC2_TM"/>
</dbReference>
<dbReference type="GO" id="GO:0140359">
    <property type="term" value="F:ABC-type transporter activity"/>
    <property type="evidence" value="ECO:0007669"/>
    <property type="project" value="InterPro"/>
</dbReference>
<dbReference type="InterPro" id="IPR000412">
    <property type="entry name" value="ABC_2_transport"/>
</dbReference>
<evidence type="ECO:0000256" key="4">
    <source>
        <dbReference type="ARBA" id="ARBA00023136"/>
    </source>
</evidence>
<keyword evidence="3 6" id="KW-1133">Transmembrane helix</keyword>
<dbReference type="GO" id="GO:0046677">
    <property type="term" value="P:response to antibiotic"/>
    <property type="evidence" value="ECO:0007669"/>
    <property type="project" value="UniProtKB-KW"/>
</dbReference>
<comment type="subcellular location">
    <subcellularLocation>
        <location evidence="6">Cell membrane</location>
        <topology evidence="6">Multi-pass membrane protein</topology>
    </subcellularLocation>
    <subcellularLocation>
        <location evidence="1">Membrane</location>
        <topology evidence="1">Multi-pass membrane protein</topology>
    </subcellularLocation>
</comment>
<dbReference type="Pfam" id="PF01061">
    <property type="entry name" value="ABC2_membrane"/>
    <property type="match status" value="1"/>
</dbReference>
<evidence type="ECO:0000256" key="6">
    <source>
        <dbReference type="RuleBase" id="RU361157"/>
    </source>
</evidence>
<reference evidence="8 9" key="1">
    <citation type="submission" date="2017-10" db="EMBL/GenBank/DDBJ databases">
        <title>Sequencing the genomes of 1000 actinobacteria strains.</title>
        <authorList>
            <person name="Klenk H.-P."/>
        </authorList>
    </citation>
    <scope>NUCLEOTIDE SEQUENCE [LARGE SCALE GENOMIC DNA]</scope>
    <source>
        <strain evidence="8 9">DSM 18966</strain>
    </source>
</reference>
<dbReference type="OrthoDB" id="9786643at2"/>
<evidence type="ECO:0000256" key="5">
    <source>
        <dbReference type="ARBA" id="ARBA00023251"/>
    </source>
</evidence>
<dbReference type="PANTHER" id="PTHR43027:SF2">
    <property type="entry name" value="TRANSPORT PERMEASE PROTEIN"/>
    <property type="match status" value="1"/>
</dbReference>
<keyword evidence="6" id="KW-1003">Cell membrane</keyword>
<accession>A0A2A9E5B0</accession>
<keyword evidence="9" id="KW-1185">Reference proteome</keyword>
<comment type="caution">
    <text evidence="8">The sequence shown here is derived from an EMBL/GenBank/DDBJ whole genome shotgun (WGS) entry which is preliminary data.</text>
</comment>
<evidence type="ECO:0000256" key="1">
    <source>
        <dbReference type="ARBA" id="ARBA00004141"/>
    </source>
</evidence>
<evidence type="ECO:0000259" key="7">
    <source>
        <dbReference type="PROSITE" id="PS51012"/>
    </source>
</evidence>
<comment type="similarity">
    <text evidence="6">Belongs to the ABC-2 integral membrane protein family.</text>
</comment>
<dbReference type="AlphaFoldDB" id="A0A2A9E5B0"/>
<dbReference type="Proteomes" id="UP000225548">
    <property type="component" value="Unassembled WGS sequence"/>
</dbReference>
<dbReference type="EMBL" id="PDJG01000001">
    <property type="protein sequence ID" value="PFG34044.1"/>
    <property type="molecule type" value="Genomic_DNA"/>
</dbReference>
<sequence length="277" mass="29507">MSTTPRLPSALRLGAGRARIELTTFFRERDAVVFIFAYPVIMLAIFAAVFGAGGQDGAGDGPGGISFAQYFLPGMVATGIMLTSFQSLAISIAVQRDEGSLKRLRATPMPATSFFLGKIGQVLVVSVVQVALLLAVGALVFDIDLPTSASAWTTFAWVFLLGTATGTICGVAFSAVPRSGKSASAVVTPVVLVLQFISGVFFVFADLPGWMQRVAEVFPLKWMAQGMRSVFLPAEAQAWEESGSWQHGATAVILGAWLVVGLVVGVRTFRWRRHDDG</sequence>
<dbReference type="RefSeq" id="WP_098455143.1">
    <property type="nucleotide sequence ID" value="NZ_PDJG01000001.1"/>
</dbReference>
<evidence type="ECO:0000256" key="2">
    <source>
        <dbReference type="ARBA" id="ARBA00022692"/>
    </source>
</evidence>